<organism evidence="11 12">
    <name type="scientific">Coffea canephora</name>
    <name type="common">Robusta coffee</name>
    <dbReference type="NCBI Taxonomy" id="49390"/>
    <lineage>
        <taxon>Eukaryota</taxon>
        <taxon>Viridiplantae</taxon>
        <taxon>Streptophyta</taxon>
        <taxon>Embryophyta</taxon>
        <taxon>Tracheophyta</taxon>
        <taxon>Spermatophyta</taxon>
        <taxon>Magnoliopsida</taxon>
        <taxon>eudicotyledons</taxon>
        <taxon>Gunneridae</taxon>
        <taxon>Pentapetalae</taxon>
        <taxon>asterids</taxon>
        <taxon>lamiids</taxon>
        <taxon>Gentianales</taxon>
        <taxon>Rubiaceae</taxon>
        <taxon>Ixoroideae</taxon>
        <taxon>Gardenieae complex</taxon>
        <taxon>Bertiereae - Coffeeae clade</taxon>
        <taxon>Coffeeae</taxon>
        <taxon>Coffea</taxon>
    </lineage>
</organism>
<dbReference type="OrthoDB" id="2789670at2759"/>
<comment type="similarity">
    <text evidence="1 8">Belongs to the cytochrome P450 family.</text>
</comment>
<keyword evidence="12" id="KW-1185">Reference proteome</keyword>
<dbReference type="InterPro" id="IPR036396">
    <property type="entry name" value="Cyt_P450_sf"/>
</dbReference>
<dbReference type="GO" id="GO:0005506">
    <property type="term" value="F:iron ion binding"/>
    <property type="evidence" value="ECO:0007669"/>
    <property type="project" value="InterPro"/>
</dbReference>
<evidence type="ECO:0000256" key="9">
    <source>
        <dbReference type="SAM" id="SignalP"/>
    </source>
</evidence>
<dbReference type="PRINTS" id="PR00385">
    <property type="entry name" value="P450"/>
</dbReference>
<name>A0A068UTR7_COFCA</name>
<evidence type="ECO:0000313" key="11">
    <source>
        <dbReference type="EMBL" id="CDP11811.1"/>
    </source>
</evidence>
<dbReference type="PhylomeDB" id="A0A068UTR7"/>
<feature type="domain" description="PLD phosphodiesterase" evidence="10">
    <location>
        <begin position="186"/>
        <end position="214"/>
    </location>
</feature>
<sequence length="507" mass="57140">MKHFFFLCTFLFFILMLVKIARQSKPVKLPPGPKPLPIIGNIHQLIGSVPHKILADLGRKHGPLMYLKFGEVPTVIISSAEVAKQFFTNYDLIFASRAYLLSASILNYNCTDIGFAPFGDYWRQLRKICTMELLSPRRVQSFRSIREKEVLNMIKSIALQEGSAVNLSKKISSVTYSITSLAAFGKGSKYHAKFMLVSDEALKLLGGFSIADMYPSVKVLERITGIRKKLEKVHKQVDEVLENILSEHKVKRAVPKRGSGEEAKDQDLVDVLLKVQSSGEFGAQLTDNNLKAVIFDMFTGGGETSSTTAEWAIAEMINNPRVMKRAQDEVRRIFGEIGTVDESRIRDLTYLQAAIKETLRLHPPATLLPARECSERCEIYGYEIPVKTRVIVNVWAIGRDPHYWTDPEKFNPERFLDSQTDFRGTDFNYIPFGAGRRICPGISFALPNIELPLAQLLYHFDWKLPGAAVKQEQLDMSETFGLTTGRTQDLELLPIPYHPFSNNSAAC</sequence>
<dbReference type="FunFam" id="1.10.630.10:FF:000043">
    <property type="entry name" value="Cytochrome P450 99A2"/>
    <property type="match status" value="1"/>
</dbReference>
<evidence type="ECO:0000256" key="7">
    <source>
        <dbReference type="PIRSR" id="PIRSR602401-1"/>
    </source>
</evidence>
<evidence type="ECO:0000256" key="3">
    <source>
        <dbReference type="ARBA" id="ARBA00022723"/>
    </source>
</evidence>
<evidence type="ECO:0000313" key="12">
    <source>
        <dbReference type="Proteomes" id="UP000295252"/>
    </source>
</evidence>
<keyword evidence="6 8" id="KW-0503">Monooxygenase</keyword>
<dbReference type="PANTHER" id="PTHR47955">
    <property type="entry name" value="CYTOCHROME P450 FAMILY 71 PROTEIN"/>
    <property type="match status" value="1"/>
</dbReference>
<keyword evidence="3 7" id="KW-0479">Metal-binding</keyword>
<dbReference type="InterPro" id="IPR001736">
    <property type="entry name" value="PLipase_D/transphosphatidylase"/>
</dbReference>
<dbReference type="Gramene" id="CDP11811">
    <property type="protein sequence ID" value="CDP11811"/>
    <property type="gene ID" value="GSCOC_T00035061001"/>
</dbReference>
<dbReference type="GO" id="GO:0020037">
    <property type="term" value="F:heme binding"/>
    <property type="evidence" value="ECO:0007669"/>
    <property type="project" value="InterPro"/>
</dbReference>
<keyword evidence="4 8" id="KW-0560">Oxidoreductase</keyword>
<dbReference type="GO" id="GO:0004497">
    <property type="term" value="F:monooxygenase activity"/>
    <property type="evidence" value="ECO:0007669"/>
    <property type="project" value="UniProtKB-KW"/>
</dbReference>
<evidence type="ECO:0000259" key="10">
    <source>
        <dbReference type="PROSITE" id="PS50035"/>
    </source>
</evidence>
<dbReference type="GO" id="GO:0016705">
    <property type="term" value="F:oxidoreductase activity, acting on paired donors, with incorporation or reduction of molecular oxygen"/>
    <property type="evidence" value="ECO:0007669"/>
    <property type="project" value="InterPro"/>
</dbReference>
<evidence type="ECO:0000256" key="2">
    <source>
        <dbReference type="ARBA" id="ARBA00022617"/>
    </source>
</evidence>
<dbReference type="SUPFAM" id="SSF48264">
    <property type="entry name" value="Cytochrome P450"/>
    <property type="match status" value="1"/>
</dbReference>
<dbReference type="Proteomes" id="UP000295252">
    <property type="component" value="Chromosome VII"/>
</dbReference>
<feature type="signal peptide" evidence="9">
    <location>
        <begin position="1"/>
        <end position="23"/>
    </location>
</feature>
<evidence type="ECO:0000256" key="6">
    <source>
        <dbReference type="ARBA" id="ARBA00023033"/>
    </source>
</evidence>
<dbReference type="InterPro" id="IPR002401">
    <property type="entry name" value="Cyt_P450_E_grp-I"/>
</dbReference>
<accession>A0A068UTR7</accession>
<dbReference type="PROSITE" id="PS50035">
    <property type="entry name" value="PLD"/>
    <property type="match status" value="1"/>
</dbReference>
<gene>
    <name evidence="11" type="ORF">GSCOC_T00035061001</name>
</gene>
<keyword evidence="5 7" id="KW-0408">Iron</keyword>
<dbReference type="AlphaFoldDB" id="A0A068UTR7"/>
<protein>
    <recommendedName>
        <fullName evidence="10">PLD phosphodiesterase domain-containing protein</fullName>
    </recommendedName>
</protein>
<reference evidence="12" key="1">
    <citation type="journal article" date="2014" name="Science">
        <title>The coffee genome provides insight into the convergent evolution of caffeine biosynthesis.</title>
        <authorList>
            <person name="Denoeud F."/>
            <person name="Carretero-Paulet L."/>
            <person name="Dereeper A."/>
            <person name="Droc G."/>
            <person name="Guyot R."/>
            <person name="Pietrella M."/>
            <person name="Zheng C."/>
            <person name="Alberti A."/>
            <person name="Anthony F."/>
            <person name="Aprea G."/>
            <person name="Aury J.M."/>
            <person name="Bento P."/>
            <person name="Bernard M."/>
            <person name="Bocs S."/>
            <person name="Campa C."/>
            <person name="Cenci A."/>
            <person name="Combes M.C."/>
            <person name="Crouzillat D."/>
            <person name="Da Silva C."/>
            <person name="Daddiego L."/>
            <person name="De Bellis F."/>
            <person name="Dussert S."/>
            <person name="Garsmeur O."/>
            <person name="Gayraud T."/>
            <person name="Guignon V."/>
            <person name="Jahn K."/>
            <person name="Jamilloux V."/>
            <person name="Joet T."/>
            <person name="Labadie K."/>
            <person name="Lan T."/>
            <person name="Leclercq J."/>
            <person name="Lepelley M."/>
            <person name="Leroy T."/>
            <person name="Li L.T."/>
            <person name="Librado P."/>
            <person name="Lopez L."/>
            <person name="Munoz A."/>
            <person name="Noel B."/>
            <person name="Pallavicini A."/>
            <person name="Perrotta G."/>
            <person name="Poncet V."/>
            <person name="Pot D."/>
            <person name="Priyono X."/>
            <person name="Rigoreau M."/>
            <person name="Rouard M."/>
            <person name="Rozas J."/>
            <person name="Tranchant-Dubreuil C."/>
            <person name="VanBuren R."/>
            <person name="Zhang Q."/>
            <person name="Andrade A.C."/>
            <person name="Argout X."/>
            <person name="Bertrand B."/>
            <person name="de Kochko A."/>
            <person name="Graziosi G."/>
            <person name="Henry R.J."/>
            <person name="Jayarama X."/>
            <person name="Ming R."/>
            <person name="Nagai C."/>
            <person name="Rounsley S."/>
            <person name="Sankoff D."/>
            <person name="Giuliano G."/>
            <person name="Albert V.A."/>
            <person name="Wincker P."/>
            <person name="Lashermes P."/>
        </authorList>
    </citation>
    <scope>NUCLEOTIDE SEQUENCE [LARGE SCALE GENOMIC DNA]</scope>
    <source>
        <strain evidence="12">cv. DH200-94</strain>
    </source>
</reference>
<feature type="chain" id="PRO_5001655195" description="PLD phosphodiesterase domain-containing protein" evidence="9">
    <location>
        <begin position="24"/>
        <end position="507"/>
    </location>
</feature>
<dbReference type="GO" id="GO:0009821">
    <property type="term" value="P:alkaloid biosynthetic process"/>
    <property type="evidence" value="ECO:0007669"/>
    <property type="project" value="UniProtKB-ARBA"/>
</dbReference>
<evidence type="ECO:0000256" key="5">
    <source>
        <dbReference type="ARBA" id="ARBA00023004"/>
    </source>
</evidence>
<dbReference type="EMBL" id="HG739144">
    <property type="protein sequence ID" value="CDP11811.1"/>
    <property type="molecule type" value="Genomic_DNA"/>
</dbReference>
<keyword evidence="9" id="KW-0732">Signal</keyword>
<dbReference type="Gene3D" id="1.10.630.10">
    <property type="entry name" value="Cytochrome P450"/>
    <property type="match status" value="1"/>
</dbReference>
<dbReference type="InParanoid" id="A0A068UTR7"/>
<proteinExistence type="inferred from homology"/>
<evidence type="ECO:0000256" key="4">
    <source>
        <dbReference type="ARBA" id="ARBA00023002"/>
    </source>
</evidence>
<evidence type="ECO:0000256" key="8">
    <source>
        <dbReference type="RuleBase" id="RU000461"/>
    </source>
</evidence>
<keyword evidence="2 7" id="KW-0349">Heme</keyword>
<dbReference type="CDD" id="cd11072">
    <property type="entry name" value="CYP71-like"/>
    <property type="match status" value="1"/>
</dbReference>
<dbReference type="PROSITE" id="PS00086">
    <property type="entry name" value="CYTOCHROME_P450"/>
    <property type="match status" value="1"/>
</dbReference>
<dbReference type="PANTHER" id="PTHR47955:SF8">
    <property type="entry name" value="CYTOCHROME P450 71D11-LIKE"/>
    <property type="match status" value="1"/>
</dbReference>
<dbReference type="Pfam" id="PF00067">
    <property type="entry name" value="p450"/>
    <property type="match status" value="1"/>
</dbReference>
<dbReference type="STRING" id="49390.A0A068UTR7"/>
<dbReference type="InterPro" id="IPR001128">
    <property type="entry name" value="Cyt_P450"/>
</dbReference>
<comment type="cofactor">
    <cofactor evidence="7">
        <name>heme</name>
        <dbReference type="ChEBI" id="CHEBI:30413"/>
    </cofactor>
</comment>
<dbReference type="InterPro" id="IPR017972">
    <property type="entry name" value="Cyt_P450_CS"/>
</dbReference>
<dbReference type="PRINTS" id="PR00463">
    <property type="entry name" value="EP450I"/>
</dbReference>
<evidence type="ECO:0000256" key="1">
    <source>
        <dbReference type="ARBA" id="ARBA00010617"/>
    </source>
</evidence>
<dbReference type="OMA" id="MMLRFGE"/>
<feature type="binding site" description="axial binding residue" evidence="7">
    <location>
        <position position="439"/>
    </location>
    <ligand>
        <name>heme</name>
        <dbReference type="ChEBI" id="CHEBI:30413"/>
    </ligand>
    <ligandPart>
        <name>Fe</name>
        <dbReference type="ChEBI" id="CHEBI:18248"/>
    </ligandPart>
</feature>